<sequence length="240" mass="27606">MNPFRSPDTDLPLSHALILKAALLTIGYIEENGPIGLTPTKALKRYFVAWAAEAFDWPGYTVEYLYAVNKVLNEHDFPPLVILHEVLLSAKLARHFKGTLRLTDLARKLRSEPARLWMLLTTHLLFVVDHSPYTRSDEPLCGNWDIFLNVINIEAQVAVTEERLCSVLYGGEEEDIRHRDFKLTASLYVHVLRPLCWAGLLNEHRTGTGLNRRDFYTKTPLWTAALRLETDRHLRPVTRH</sequence>
<proteinExistence type="predicted"/>
<comment type="caution">
    <text evidence="1">The sequence shown here is derived from an EMBL/GenBank/DDBJ whole genome shotgun (WGS) entry which is preliminary data.</text>
</comment>
<accession>A0A0M0EBZ2</accession>
<reference evidence="1" key="1">
    <citation type="submission" date="2015-08" db="EMBL/GenBank/DDBJ databases">
        <title>Draft genome sequence of Komagataeibacter europaeus CECT 8546 a cellulose producer strain from vinegar produced by the traditional method.</title>
        <authorList>
            <person name="Poehlein A."/>
            <person name="Valera M.J."/>
            <person name="Haack F.S."/>
            <person name="Mas A."/>
            <person name="Daniel R."/>
            <person name="Streit W.R."/>
            <person name="Mateo E."/>
        </authorList>
    </citation>
    <scope>NUCLEOTIDE SEQUENCE [LARGE SCALE GENOMIC DNA]</scope>
    <source>
        <strain evidence="1">CECT 8546</strain>
    </source>
</reference>
<dbReference type="OrthoDB" id="7495008at2"/>
<gene>
    <name evidence="1" type="ORF">KOEU_37000</name>
</gene>
<evidence type="ECO:0000313" key="1">
    <source>
        <dbReference type="EMBL" id="KON62807.1"/>
    </source>
</evidence>
<dbReference type="STRING" id="33995.KOEU_37000"/>
<dbReference type="PATRIC" id="fig|33995.3.peg.4098"/>
<organism evidence="1 2">
    <name type="scientific">Komagataeibacter europaeus</name>
    <name type="common">Gluconacetobacter europaeus</name>
    <dbReference type="NCBI Taxonomy" id="33995"/>
    <lineage>
        <taxon>Bacteria</taxon>
        <taxon>Pseudomonadati</taxon>
        <taxon>Pseudomonadota</taxon>
        <taxon>Alphaproteobacteria</taxon>
        <taxon>Acetobacterales</taxon>
        <taxon>Acetobacteraceae</taxon>
        <taxon>Komagataeibacter</taxon>
    </lineage>
</organism>
<dbReference type="RefSeq" id="WP_053324189.1">
    <property type="nucleotide sequence ID" value="NZ_LHUQ01000064.1"/>
</dbReference>
<protein>
    <submittedName>
        <fullName evidence="1">Uncharacterized protein</fullName>
    </submittedName>
</protein>
<keyword evidence="2" id="KW-1185">Reference proteome</keyword>
<dbReference type="AlphaFoldDB" id="A0A0M0EBZ2"/>
<dbReference type="Proteomes" id="UP000037566">
    <property type="component" value="Unassembled WGS sequence"/>
</dbReference>
<evidence type="ECO:0000313" key="2">
    <source>
        <dbReference type="Proteomes" id="UP000037566"/>
    </source>
</evidence>
<name>A0A0M0EBZ2_KOMEU</name>
<dbReference type="EMBL" id="LHUQ01000064">
    <property type="protein sequence ID" value="KON62807.1"/>
    <property type="molecule type" value="Genomic_DNA"/>
</dbReference>